<dbReference type="AlphaFoldDB" id="A0A382L8D5"/>
<organism evidence="1">
    <name type="scientific">marine metagenome</name>
    <dbReference type="NCBI Taxonomy" id="408172"/>
    <lineage>
        <taxon>unclassified sequences</taxon>
        <taxon>metagenomes</taxon>
        <taxon>ecological metagenomes</taxon>
    </lineage>
</organism>
<evidence type="ECO:0000313" key="1">
    <source>
        <dbReference type="EMBL" id="SVC33168.1"/>
    </source>
</evidence>
<dbReference type="EMBL" id="UINC01085529">
    <property type="protein sequence ID" value="SVC33168.1"/>
    <property type="molecule type" value="Genomic_DNA"/>
</dbReference>
<gene>
    <name evidence="1" type="ORF">METZ01_LOCUS286022</name>
</gene>
<protein>
    <submittedName>
        <fullName evidence="1">Uncharacterized protein</fullName>
    </submittedName>
</protein>
<proteinExistence type="predicted"/>
<reference evidence="1" key="1">
    <citation type="submission" date="2018-05" db="EMBL/GenBank/DDBJ databases">
        <authorList>
            <person name="Lanie J.A."/>
            <person name="Ng W.-L."/>
            <person name="Kazmierczak K.M."/>
            <person name="Andrzejewski T.M."/>
            <person name="Davidsen T.M."/>
            <person name="Wayne K.J."/>
            <person name="Tettelin H."/>
            <person name="Glass J.I."/>
            <person name="Rusch D."/>
            <person name="Podicherti R."/>
            <person name="Tsui H.-C.T."/>
            <person name="Winkler M.E."/>
        </authorList>
    </citation>
    <scope>NUCLEOTIDE SEQUENCE</scope>
</reference>
<accession>A0A382L8D5</accession>
<feature type="non-terminal residue" evidence="1">
    <location>
        <position position="24"/>
    </location>
</feature>
<sequence>MVGPEGLKPSTNGLSVLHLLYLGG</sequence>
<name>A0A382L8D5_9ZZZZ</name>